<proteinExistence type="inferred from homology"/>
<evidence type="ECO:0000256" key="1">
    <source>
        <dbReference type="ARBA" id="ARBA00004613"/>
    </source>
</evidence>
<dbReference type="InterPro" id="IPR017996">
    <property type="entry name" value="MRJP/yellow-related"/>
</dbReference>
<reference evidence="4 5" key="1">
    <citation type="journal article" date="2019" name="Nat. Ecol. Evol.">
        <title>Megaphylogeny resolves global patterns of mushroom evolution.</title>
        <authorList>
            <person name="Varga T."/>
            <person name="Krizsan K."/>
            <person name="Foldi C."/>
            <person name="Dima B."/>
            <person name="Sanchez-Garcia M."/>
            <person name="Sanchez-Ramirez S."/>
            <person name="Szollosi G.J."/>
            <person name="Szarkandi J.G."/>
            <person name="Papp V."/>
            <person name="Albert L."/>
            <person name="Andreopoulos W."/>
            <person name="Angelini C."/>
            <person name="Antonin V."/>
            <person name="Barry K.W."/>
            <person name="Bougher N.L."/>
            <person name="Buchanan P."/>
            <person name="Buyck B."/>
            <person name="Bense V."/>
            <person name="Catcheside P."/>
            <person name="Chovatia M."/>
            <person name="Cooper J."/>
            <person name="Damon W."/>
            <person name="Desjardin D."/>
            <person name="Finy P."/>
            <person name="Geml J."/>
            <person name="Haridas S."/>
            <person name="Hughes K."/>
            <person name="Justo A."/>
            <person name="Karasinski D."/>
            <person name="Kautmanova I."/>
            <person name="Kiss B."/>
            <person name="Kocsube S."/>
            <person name="Kotiranta H."/>
            <person name="LaButti K.M."/>
            <person name="Lechner B.E."/>
            <person name="Liimatainen K."/>
            <person name="Lipzen A."/>
            <person name="Lukacs Z."/>
            <person name="Mihaltcheva S."/>
            <person name="Morgado L.N."/>
            <person name="Niskanen T."/>
            <person name="Noordeloos M.E."/>
            <person name="Ohm R.A."/>
            <person name="Ortiz-Santana B."/>
            <person name="Ovrebo C."/>
            <person name="Racz N."/>
            <person name="Riley R."/>
            <person name="Savchenko A."/>
            <person name="Shiryaev A."/>
            <person name="Soop K."/>
            <person name="Spirin V."/>
            <person name="Szebenyi C."/>
            <person name="Tomsovsky M."/>
            <person name="Tulloss R.E."/>
            <person name="Uehling J."/>
            <person name="Grigoriev I.V."/>
            <person name="Vagvolgyi C."/>
            <person name="Papp T."/>
            <person name="Martin F.M."/>
            <person name="Miettinen O."/>
            <person name="Hibbett D.S."/>
            <person name="Nagy L.G."/>
        </authorList>
    </citation>
    <scope>NUCLEOTIDE SEQUENCE [LARGE SCALE GENOMIC DNA]</scope>
    <source>
        <strain evidence="4 5">OMC1185</strain>
    </source>
</reference>
<name>A0A5C3MP66_9AGAM</name>
<evidence type="ECO:0000313" key="4">
    <source>
        <dbReference type="EMBL" id="TFK46575.1"/>
    </source>
</evidence>
<organism evidence="4 5">
    <name type="scientific">Heliocybe sulcata</name>
    <dbReference type="NCBI Taxonomy" id="5364"/>
    <lineage>
        <taxon>Eukaryota</taxon>
        <taxon>Fungi</taxon>
        <taxon>Dikarya</taxon>
        <taxon>Basidiomycota</taxon>
        <taxon>Agaricomycotina</taxon>
        <taxon>Agaricomycetes</taxon>
        <taxon>Gloeophyllales</taxon>
        <taxon>Gloeophyllaceae</taxon>
        <taxon>Heliocybe</taxon>
    </lineage>
</organism>
<dbReference type="AlphaFoldDB" id="A0A5C3MP66"/>
<comment type="similarity">
    <text evidence="2">Belongs to the major royal jelly protein family.</text>
</comment>
<sequence>DSEHLVSVQSVVVDALDRVWALDTGRPLWNGSMLYATTGGPKLVGFYQNGTRFANYVLPPTTAYPDTYLNDVRFDLRPSTLPSGQGVAYITDSSNEGRNGIIVIDLGTGNSWRHLDGTPYTRGDAGFISTYDGMVFQPINQGPPAGTYSHLTTGSDGIALSADGAYLYFSPLSSRRLYRVPTSYLLVEPGPTNVNAANAAIAATQYLGEMGGSHADGMETDASGVIYIGAPEQDAVKMYHPDTGMWMPFVRDPRIQWPDTLSVATNNRLYFTVNQYWRQPAVNNGTEYRIPPYGIFSAPIDAGKVILT</sequence>
<keyword evidence="5" id="KW-1185">Reference proteome</keyword>
<dbReference type="SUPFAM" id="SSF63829">
    <property type="entry name" value="Calcium-dependent phosphotriesterase"/>
    <property type="match status" value="1"/>
</dbReference>
<accession>A0A5C3MP66</accession>
<dbReference type="OrthoDB" id="7776143at2759"/>
<evidence type="ECO:0000256" key="2">
    <source>
        <dbReference type="ARBA" id="ARBA00009127"/>
    </source>
</evidence>
<dbReference type="PANTHER" id="PTHR10009:SF18">
    <property type="entry name" value="PROTEIN YELLOW-LIKE PROTEIN"/>
    <property type="match status" value="1"/>
</dbReference>
<comment type="subcellular location">
    <subcellularLocation>
        <location evidence="1">Secreted</location>
    </subcellularLocation>
</comment>
<evidence type="ECO:0000313" key="5">
    <source>
        <dbReference type="Proteomes" id="UP000305948"/>
    </source>
</evidence>
<protein>
    <recommendedName>
        <fullName evidence="6">Major royal jelly protein</fullName>
    </recommendedName>
</protein>
<evidence type="ECO:0000256" key="3">
    <source>
        <dbReference type="ARBA" id="ARBA00022525"/>
    </source>
</evidence>
<evidence type="ECO:0008006" key="6">
    <source>
        <dbReference type="Google" id="ProtNLM"/>
    </source>
</evidence>
<dbReference type="PANTHER" id="PTHR10009">
    <property type="entry name" value="PROTEIN YELLOW-RELATED"/>
    <property type="match status" value="1"/>
</dbReference>
<dbReference type="Pfam" id="PF03022">
    <property type="entry name" value="MRJP"/>
    <property type="match status" value="1"/>
</dbReference>
<dbReference type="Gene3D" id="2.120.10.30">
    <property type="entry name" value="TolB, C-terminal domain"/>
    <property type="match status" value="1"/>
</dbReference>
<dbReference type="InterPro" id="IPR011042">
    <property type="entry name" value="6-blade_b-propeller_TolB-like"/>
</dbReference>
<keyword evidence="3" id="KW-0964">Secreted</keyword>
<dbReference type="EMBL" id="ML213529">
    <property type="protein sequence ID" value="TFK46575.1"/>
    <property type="molecule type" value="Genomic_DNA"/>
</dbReference>
<feature type="non-terminal residue" evidence="4">
    <location>
        <position position="1"/>
    </location>
</feature>
<gene>
    <name evidence="4" type="ORF">OE88DRAFT_1667629</name>
</gene>
<dbReference type="Proteomes" id="UP000305948">
    <property type="component" value="Unassembled WGS sequence"/>
</dbReference>
<dbReference type="GO" id="GO:0005576">
    <property type="term" value="C:extracellular region"/>
    <property type="evidence" value="ECO:0007669"/>
    <property type="project" value="UniProtKB-SubCell"/>
</dbReference>